<dbReference type="Pfam" id="PF00439">
    <property type="entry name" value="Bromodomain"/>
    <property type="match status" value="4"/>
</dbReference>
<feature type="compositionally biased region" description="Low complexity" evidence="3">
    <location>
        <begin position="417"/>
        <end position="427"/>
    </location>
</feature>
<feature type="compositionally biased region" description="Low complexity" evidence="3">
    <location>
        <begin position="381"/>
        <end position="392"/>
    </location>
</feature>
<name>A0AAW2YVD5_9EUKA</name>
<feature type="domain" description="Bromo" evidence="4">
    <location>
        <begin position="236"/>
        <end position="305"/>
    </location>
</feature>
<evidence type="ECO:0000256" key="3">
    <source>
        <dbReference type="SAM" id="MobiDB-lite"/>
    </source>
</evidence>
<dbReference type="Gene3D" id="1.20.920.10">
    <property type="entry name" value="Bromodomain-like"/>
    <property type="match status" value="4"/>
</dbReference>
<dbReference type="InterPro" id="IPR036427">
    <property type="entry name" value="Bromodomain-like_sf"/>
</dbReference>
<dbReference type="SMART" id="SM00297">
    <property type="entry name" value="BROMO"/>
    <property type="match status" value="4"/>
</dbReference>
<feature type="region of interest" description="Disordered" evidence="3">
    <location>
        <begin position="587"/>
        <end position="638"/>
    </location>
</feature>
<sequence>MDENDYDEEFASDEEQHDDAREAEEDDEEFFGDAVTQPEDTEEEEEDYVQTRHDSKKRSRSTKSSPGNVKLTIKLSQQNADEKEDKHKKKKKKHSHNGRPTEIGAMCNVIDELFKADQSRTFWSAVDTTLVPNYLEVIKHPMDLSTLKFNLSSAKYKSTKHFLHDLERIFKNCTEFNPSDSIYYKEAKRLSKLSKNLTKDVDKEGRIVPHAQLPLGDDEKISARKKGMVSIVDELKTQDKSKIFHEPVTILLQDYFNIINRPLDLSTLRHMCKKNRIPTLGAFMSDLEIIFNNSIKFNPSSSIFHKEAKRLLKLSQEKVNKLSQQIKEPIQQQQQQQSQPTVATTPTSTTPSSSRPSRSSIKRVVDDADDVATPSKRQPIPKKNATPSSTTPKPKKTPAQEDFETPKKQIQPVTPLSSSTDKNTSSSSKKKKPPTSSSSRDRVNALEMDLPPMDKDTLKELMRHFVQKLSEYDQYDIFAKPVDADLIPGYKQVITQPMDFETMLKNIQNDIYNEYTTFEHDMELVFSNCKKFNPTDTVYYKEANRLHRYYRKWKKDLATEMLQNPDQNILNVFTKVSYLKIKVDKQQLPEPDPIPDQSTQEAEQKELGRTRNNNKRRSDVKDDAQINVAPSAPRVSNQQTMTNELEELIKEDSNQFFLYPVDQTIFTDYKEIIKEPMDWSTMKEKLRLRRYKKFESFINDFERVCNNAMMFNQPDSVVSQEAQRILKLGRDRLGEALKRTKRNQVQSVTASDVSEDHHDKSEEAGLDLSGDERETRSSGPSKRQLKRLLERQKKKTVVDAYTKLNEVGWVPRQYFKKDTSNEHKVCQFPDYRPSVNVVNLFPSHYQNPHSMSHHHHSQQQQPMFHQPMGFVPQGELMQLSHSTGTLTRAPSLQFHSYNPQTSGPWPMVNGAMLSSNPLNLLMMQHGMNGSGQAPVNLANKIVTKKFTRLVDKLSDEEWMKVQTMSLEQCSLENFGSSIPDPGSSTNSHKISDNDLLSSLRDYLPKENIYDLMNDVQMNEGGLIDDNSFLEGIETL</sequence>
<dbReference type="InterPro" id="IPR051831">
    <property type="entry name" value="Bromodomain_contain_prot"/>
</dbReference>
<evidence type="ECO:0000256" key="1">
    <source>
        <dbReference type="ARBA" id="ARBA00023117"/>
    </source>
</evidence>
<proteinExistence type="predicted"/>
<organism evidence="5 6">
    <name type="scientific">Acrasis kona</name>
    <dbReference type="NCBI Taxonomy" id="1008807"/>
    <lineage>
        <taxon>Eukaryota</taxon>
        <taxon>Discoba</taxon>
        <taxon>Heterolobosea</taxon>
        <taxon>Tetramitia</taxon>
        <taxon>Eutetramitia</taxon>
        <taxon>Acrasidae</taxon>
        <taxon>Acrasis</taxon>
    </lineage>
</organism>
<dbReference type="AlphaFoldDB" id="A0AAW2YVD5"/>
<evidence type="ECO:0000313" key="5">
    <source>
        <dbReference type="EMBL" id="KAL0481412.1"/>
    </source>
</evidence>
<dbReference type="PANTHER" id="PTHR22881">
    <property type="entry name" value="BROMODOMAIN CONTAINING PROTEIN"/>
    <property type="match status" value="1"/>
</dbReference>
<feature type="region of interest" description="Disordered" evidence="3">
    <location>
        <begin position="326"/>
        <end position="444"/>
    </location>
</feature>
<dbReference type="PROSITE" id="PS00633">
    <property type="entry name" value="BROMODOMAIN_1"/>
    <property type="match status" value="2"/>
</dbReference>
<dbReference type="InterPro" id="IPR001487">
    <property type="entry name" value="Bromodomain"/>
</dbReference>
<feature type="domain" description="Bromo" evidence="4">
    <location>
        <begin position="470"/>
        <end position="540"/>
    </location>
</feature>
<dbReference type="PANTHER" id="PTHR22881:SF27">
    <property type="entry name" value="BROMODOMAIN CONTAINING 7_9"/>
    <property type="match status" value="1"/>
</dbReference>
<feature type="compositionally biased region" description="Polar residues" evidence="3">
    <location>
        <begin position="743"/>
        <end position="752"/>
    </location>
</feature>
<feature type="region of interest" description="Disordered" evidence="3">
    <location>
        <begin position="1"/>
        <end position="102"/>
    </location>
</feature>
<protein>
    <submittedName>
        <fullName evidence="5">Transcription initiation factor TFIID subunit 1</fullName>
    </submittedName>
</protein>
<keyword evidence="6" id="KW-1185">Reference proteome</keyword>
<dbReference type="SUPFAM" id="SSF47370">
    <property type="entry name" value="Bromodomain"/>
    <property type="match status" value="4"/>
</dbReference>
<feature type="compositionally biased region" description="Acidic residues" evidence="3">
    <location>
        <begin position="1"/>
        <end position="31"/>
    </location>
</feature>
<feature type="compositionally biased region" description="Basic residues" evidence="3">
    <location>
        <begin position="86"/>
        <end position="97"/>
    </location>
</feature>
<dbReference type="InterPro" id="IPR018359">
    <property type="entry name" value="Bromodomain_CS"/>
</dbReference>
<evidence type="ECO:0000256" key="2">
    <source>
        <dbReference type="PROSITE-ProRule" id="PRU00035"/>
    </source>
</evidence>
<evidence type="ECO:0000259" key="4">
    <source>
        <dbReference type="PROSITE" id="PS50014"/>
    </source>
</evidence>
<dbReference type="CDD" id="cd04369">
    <property type="entry name" value="Bromodomain"/>
    <property type="match status" value="3"/>
</dbReference>
<feature type="domain" description="Bromo" evidence="4">
    <location>
        <begin position="649"/>
        <end position="719"/>
    </location>
</feature>
<dbReference type="Proteomes" id="UP001431209">
    <property type="component" value="Unassembled WGS sequence"/>
</dbReference>
<feature type="compositionally biased region" description="Basic and acidic residues" evidence="3">
    <location>
        <begin position="754"/>
        <end position="763"/>
    </location>
</feature>
<feature type="region of interest" description="Disordered" evidence="3">
    <location>
        <begin position="739"/>
        <end position="789"/>
    </location>
</feature>
<evidence type="ECO:0000313" key="6">
    <source>
        <dbReference type="Proteomes" id="UP001431209"/>
    </source>
</evidence>
<feature type="domain" description="Bromo" evidence="4">
    <location>
        <begin position="114"/>
        <end position="184"/>
    </location>
</feature>
<gene>
    <name evidence="5" type="ORF">AKO1_012713</name>
</gene>
<accession>A0AAW2YVD5</accession>
<dbReference type="EMBL" id="JAOPGA020000762">
    <property type="protein sequence ID" value="KAL0481412.1"/>
    <property type="molecule type" value="Genomic_DNA"/>
</dbReference>
<dbReference type="PROSITE" id="PS50014">
    <property type="entry name" value="BROMODOMAIN_2"/>
    <property type="match status" value="4"/>
</dbReference>
<reference evidence="5 6" key="1">
    <citation type="submission" date="2024-03" db="EMBL/GenBank/DDBJ databases">
        <title>The Acrasis kona genome and developmental transcriptomes reveal deep origins of eukaryotic multicellular pathways.</title>
        <authorList>
            <person name="Sheikh S."/>
            <person name="Fu C.-J."/>
            <person name="Brown M.W."/>
            <person name="Baldauf S.L."/>
        </authorList>
    </citation>
    <scope>NUCLEOTIDE SEQUENCE [LARGE SCALE GENOMIC DNA]</scope>
    <source>
        <strain evidence="5 6">ATCC MYA-3509</strain>
    </source>
</reference>
<feature type="compositionally biased region" description="Acidic residues" evidence="3">
    <location>
        <begin position="39"/>
        <end position="48"/>
    </location>
</feature>
<dbReference type="PRINTS" id="PR00503">
    <property type="entry name" value="BROMODOMAIN"/>
</dbReference>
<feature type="compositionally biased region" description="Low complexity" evidence="3">
    <location>
        <begin position="331"/>
        <end position="359"/>
    </location>
</feature>
<keyword evidence="1 2" id="KW-0103">Bromodomain</keyword>
<comment type="caution">
    <text evidence="5">The sequence shown here is derived from an EMBL/GenBank/DDBJ whole genome shotgun (WGS) entry which is preliminary data.</text>
</comment>